<dbReference type="Proteomes" id="UP000014113">
    <property type="component" value="Unassembled WGS sequence"/>
</dbReference>
<dbReference type="EMBL" id="ASWJ01000007">
    <property type="protein sequence ID" value="EOW83797.1"/>
    <property type="molecule type" value="Genomic_DNA"/>
</dbReference>
<dbReference type="AlphaFoldDB" id="S0KB27"/>
<accession>S0KB27</accession>
<evidence type="ECO:0000313" key="2">
    <source>
        <dbReference type="Proteomes" id="UP000014113"/>
    </source>
</evidence>
<reference evidence="1 2" key="1">
    <citation type="submission" date="2013-03" db="EMBL/GenBank/DDBJ databases">
        <title>The Genome Sequence of Enterococcus columbae ATCC_51263 (PacBio/Illumina hybrid assembly).</title>
        <authorList>
            <consortium name="The Broad Institute Genomics Platform"/>
            <consortium name="The Broad Institute Genome Sequencing Center for Infectious Disease"/>
            <person name="Earl A."/>
            <person name="Russ C."/>
            <person name="Gilmore M."/>
            <person name="Surin D."/>
            <person name="Walker B."/>
            <person name="Young S."/>
            <person name="Zeng Q."/>
            <person name="Gargeya S."/>
            <person name="Fitzgerald M."/>
            <person name="Haas B."/>
            <person name="Abouelleil A."/>
            <person name="Allen A.W."/>
            <person name="Alvarado L."/>
            <person name="Arachchi H.M."/>
            <person name="Berlin A.M."/>
            <person name="Chapman S.B."/>
            <person name="Gainer-Dewar J."/>
            <person name="Goldberg J."/>
            <person name="Griggs A."/>
            <person name="Gujja S."/>
            <person name="Hansen M."/>
            <person name="Howarth C."/>
            <person name="Imamovic A."/>
            <person name="Ireland A."/>
            <person name="Larimer J."/>
            <person name="McCowan C."/>
            <person name="Murphy C."/>
            <person name="Pearson M."/>
            <person name="Poon T.W."/>
            <person name="Priest M."/>
            <person name="Roberts A."/>
            <person name="Saif S."/>
            <person name="Shea T."/>
            <person name="Sisk P."/>
            <person name="Sykes S."/>
            <person name="Wortman J."/>
            <person name="Nusbaum C."/>
            <person name="Birren B."/>
        </authorList>
    </citation>
    <scope>NUCLEOTIDE SEQUENCE [LARGE SCALE GENOMIC DNA]</scope>
    <source>
        <strain evidence="1 2">ATCC 51263</strain>
    </source>
</reference>
<dbReference type="RefSeq" id="WP_016184469.1">
    <property type="nucleotide sequence ID" value="NZ_KB890314.1"/>
</dbReference>
<protein>
    <submittedName>
        <fullName evidence="1">Uncharacterized protein</fullName>
    </submittedName>
</protein>
<organism evidence="1 2">
    <name type="scientific">Enterococcus columbae DSM 7374 = ATCC 51263</name>
    <dbReference type="NCBI Taxonomy" id="1121865"/>
    <lineage>
        <taxon>Bacteria</taxon>
        <taxon>Bacillati</taxon>
        <taxon>Bacillota</taxon>
        <taxon>Bacilli</taxon>
        <taxon>Lactobacillales</taxon>
        <taxon>Enterococcaceae</taxon>
        <taxon>Enterococcus</taxon>
    </lineage>
</organism>
<sequence length="67" mass="7985">MMNFKLDYKKIIKDFLLNAVVFILFIPTIQFHSFSSLLLAFLIWEIDCFVMSIICFRGPKGYKKEEE</sequence>
<proteinExistence type="predicted"/>
<dbReference type="PATRIC" id="fig|1121865.3.peg.2324"/>
<name>S0KB27_9ENTE</name>
<comment type="caution">
    <text evidence="1">The sequence shown here is derived from an EMBL/GenBank/DDBJ whole genome shotgun (WGS) entry which is preliminary data.</text>
</comment>
<keyword evidence="2" id="KW-1185">Reference proteome</keyword>
<evidence type="ECO:0000313" key="1">
    <source>
        <dbReference type="EMBL" id="EOW83797.1"/>
    </source>
</evidence>
<gene>
    <name evidence="1" type="ORF">I568_01599</name>
</gene>